<dbReference type="RefSeq" id="WP_165110693.1">
    <property type="nucleotide sequence ID" value="NZ_JAALAA010000006.1"/>
</dbReference>
<comment type="caution">
    <text evidence="4">The sequence shown here is derived from an EMBL/GenBank/DDBJ whole genome shotgun (WGS) entry which is preliminary data.</text>
</comment>
<dbReference type="PANTHER" id="PTHR43278">
    <property type="entry name" value="NAD(P)H-DEPENDENT FMN-CONTAINING OXIDOREDUCTASE YWQN-RELATED"/>
    <property type="match status" value="1"/>
</dbReference>
<keyword evidence="2" id="KW-0288">FMN</keyword>
<dbReference type="InterPro" id="IPR029039">
    <property type="entry name" value="Flavoprotein-like_sf"/>
</dbReference>
<dbReference type="InterPro" id="IPR051796">
    <property type="entry name" value="ISF_SsuE-like"/>
</dbReference>
<evidence type="ECO:0000259" key="3">
    <source>
        <dbReference type="Pfam" id="PF03358"/>
    </source>
</evidence>
<evidence type="ECO:0000256" key="2">
    <source>
        <dbReference type="ARBA" id="ARBA00022643"/>
    </source>
</evidence>
<sequence length="231" mass="25234">MKVLVISSSPRRAGNSAAMAQQAANGAEAAGHEVELLHLSDFVDGVLGDCRRCRDSHGRCSILDEYETLLVDHVVPADAVVIATPLHYYGMTSRLKAFFDRLFCYTSNSAPDGERVMAGLTGKRIGLLVSCEENYQGATLGLVTQFQELTRYNRQELAGVVVGVSNSRGEVKWDPANPLQRAYDLGERLFTTHVTDYRLDTPRSNRVWADHGVPAKPPVAGDEVVSVTSIQ</sequence>
<accession>A0A6M1R2K8</accession>
<feature type="domain" description="NADPH-dependent FMN reductase-like" evidence="3">
    <location>
        <begin position="1"/>
        <end position="130"/>
    </location>
</feature>
<dbReference type="GO" id="GO:0016491">
    <property type="term" value="F:oxidoreductase activity"/>
    <property type="evidence" value="ECO:0007669"/>
    <property type="project" value="InterPro"/>
</dbReference>
<gene>
    <name evidence="4" type="ORF">G5C66_09405</name>
</gene>
<evidence type="ECO:0000313" key="5">
    <source>
        <dbReference type="Proteomes" id="UP000483261"/>
    </source>
</evidence>
<dbReference type="Proteomes" id="UP000483261">
    <property type="component" value="Unassembled WGS sequence"/>
</dbReference>
<dbReference type="Gene3D" id="3.40.50.360">
    <property type="match status" value="1"/>
</dbReference>
<dbReference type="Pfam" id="PF03358">
    <property type="entry name" value="FMN_red"/>
    <property type="match status" value="1"/>
</dbReference>
<name>A0A6M1R2K8_9ACTN</name>
<dbReference type="InterPro" id="IPR005025">
    <property type="entry name" value="FMN_Rdtase-like_dom"/>
</dbReference>
<dbReference type="AlphaFoldDB" id="A0A6M1R2K8"/>
<dbReference type="EMBL" id="JAALAA010000006">
    <property type="protein sequence ID" value="NGN92951.1"/>
    <property type="molecule type" value="Genomic_DNA"/>
</dbReference>
<organism evidence="4 5">
    <name type="scientific">Nocardioides turkmenicus</name>
    <dbReference type="NCBI Taxonomy" id="2711220"/>
    <lineage>
        <taxon>Bacteria</taxon>
        <taxon>Bacillati</taxon>
        <taxon>Actinomycetota</taxon>
        <taxon>Actinomycetes</taxon>
        <taxon>Propionibacteriales</taxon>
        <taxon>Nocardioidaceae</taxon>
        <taxon>Nocardioides</taxon>
    </lineage>
</organism>
<dbReference type="PANTHER" id="PTHR43278:SF4">
    <property type="entry name" value="NAD(P)H-DEPENDENT FMN-CONTAINING OXIDOREDUCTASE YWQN-RELATED"/>
    <property type="match status" value="1"/>
</dbReference>
<reference evidence="4 5" key="1">
    <citation type="submission" date="2020-02" db="EMBL/GenBank/DDBJ databases">
        <title>Whole-genome analyses of novel actinobacteria.</title>
        <authorList>
            <person name="Sahin N."/>
        </authorList>
    </citation>
    <scope>NUCLEOTIDE SEQUENCE [LARGE SCALE GENOMIC DNA]</scope>
    <source>
        <strain evidence="4 5">KC13</strain>
    </source>
</reference>
<protein>
    <submittedName>
        <fullName evidence="4">Flavodoxin family protein</fullName>
    </submittedName>
</protein>
<evidence type="ECO:0000313" key="4">
    <source>
        <dbReference type="EMBL" id="NGN92951.1"/>
    </source>
</evidence>
<evidence type="ECO:0000256" key="1">
    <source>
        <dbReference type="ARBA" id="ARBA00022630"/>
    </source>
</evidence>
<dbReference type="SUPFAM" id="SSF52218">
    <property type="entry name" value="Flavoproteins"/>
    <property type="match status" value="1"/>
</dbReference>
<keyword evidence="5" id="KW-1185">Reference proteome</keyword>
<keyword evidence="1" id="KW-0285">Flavoprotein</keyword>
<proteinExistence type="predicted"/>